<evidence type="ECO:0000256" key="1">
    <source>
        <dbReference type="SAM" id="MobiDB-lite"/>
    </source>
</evidence>
<proteinExistence type="predicted"/>
<dbReference type="Proteomes" id="UP000196594">
    <property type="component" value="Unassembled WGS sequence"/>
</dbReference>
<organism evidence="3 4">
    <name type="scientific">Solibacillus kalamii</name>
    <dbReference type="NCBI Taxonomy" id="1748298"/>
    <lineage>
        <taxon>Bacteria</taxon>
        <taxon>Bacillati</taxon>
        <taxon>Bacillota</taxon>
        <taxon>Bacilli</taxon>
        <taxon>Bacillales</taxon>
        <taxon>Caryophanaceae</taxon>
        <taxon>Solibacillus</taxon>
    </lineage>
</organism>
<name>A0ABX3ZLL2_9BACL</name>
<feature type="compositionally biased region" description="Acidic residues" evidence="1">
    <location>
        <begin position="39"/>
        <end position="63"/>
    </location>
</feature>
<feature type="region of interest" description="Disordered" evidence="1">
    <location>
        <begin position="23"/>
        <end position="95"/>
    </location>
</feature>
<keyword evidence="4" id="KW-1185">Reference proteome</keyword>
<dbReference type="EMBL" id="NHNT01000001">
    <property type="protein sequence ID" value="OUZ40663.1"/>
    <property type="molecule type" value="Genomic_DNA"/>
</dbReference>
<evidence type="ECO:0000313" key="4">
    <source>
        <dbReference type="Proteomes" id="UP000196594"/>
    </source>
</evidence>
<feature type="compositionally biased region" description="Basic and acidic residues" evidence="1">
    <location>
        <begin position="77"/>
        <end position="88"/>
    </location>
</feature>
<comment type="caution">
    <text evidence="3">The sequence shown here is derived from an EMBL/GenBank/DDBJ whole genome shotgun (WGS) entry which is preliminary data.</text>
</comment>
<feature type="signal peptide" evidence="2">
    <location>
        <begin position="1"/>
        <end position="22"/>
    </location>
</feature>
<keyword evidence="2" id="KW-0732">Signal</keyword>
<feature type="chain" id="PRO_5046050940" evidence="2">
    <location>
        <begin position="23"/>
        <end position="242"/>
    </location>
</feature>
<dbReference type="RefSeq" id="WP_087615529.1">
    <property type="nucleotide sequence ID" value="NZ_JAFBEY010000002.1"/>
</dbReference>
<accession>A0ABX3ZLL2</accession>
<reference evidence="3 4" key="1">
    <citation type="journal article" date="2017" name="Int. J. Syst. Evol. Microbiol.">
        <title>Solibacillus kalamii sp. nov., isolated from a high-efficiency particulate arrestance filter system used in the International Space Station.</title>
        <authorList>
            <person name="Checinska Sielaff A."/>
            <person name="Kumar R.M."/>
            <person name="Pal D."/>
            <person name="Mayilraj S."/>
            <person name="Venkateswaran K."/>
        </authorList>
    </citation>
    <scope>NUCLEOTIDE SEQUENCE [LARGE SCALE GENOMIC DNA]</scope>
    <source>
        <strain evidence="3 4">ISSFR-015</strain>
    </source>
</reference>
<dbReference type="PROSITE" id="PS51257">
    <property type="entry name" value="PROKAR_LIPOPROTEIN"/>
    <property type="match status" value="1"/>
</dbReference>
<evidence type="ECO:0000256" key="2">
    <source>
        <dbReference type="SAM" id="SignalP"/>
    </source>
</evidence>
<sequence length="242" mass="26925">MKKTIYQVGAVVILSAFLAACNTDTDEPTTTNAAKEEPTETEEVQNEEEQETNETSETSEADESSSAQQEETTESSEETKTEQEDKSDTTTLTYISNGQAFEEKVVTSKSDEMNYTIQHLENYTLTSEEPGVDSLLNNADEATSMQIEVVKKEDVTFDQLKESAKETISAIAPENTKDLDLASTLSEREEILNIVGYEALLEDEKVVKVVIERENLFVTLTIYDNVQADLTDAFLQMGLTIQ</sequence>
<evidence type="ECO:0000313" key="3">
    <source>
        <dbReference type="EMBL" id="OUZ40663.1"/>
    </source>
</evidence>
<protein>
    <submittedName>
        <fullName evidence="3">Chemotaxis protein</fullName>
    </submittedName>
</protein>
<gene>
    <name evidence="3" type="ORF">CBM15_01985</name>
</gene>